<evidence type="ECO:0000259" key="1">
    <source>
        <dbReference type="SMART" id="SM01093"/>
    </source>
</evidence>
<dbReference type="PANTHER" id="PTHR33921">
    <property type="entry name" value="CALVIN CYCLE PROTEIN CP12-2, CHLOROPLASTIC"/>
    <property type="match status" value="1"/>
</dbReference>
<gene>
    <name evidence="2" type="ORF">Tco_0838767</name>
</gene>
<name>A0ABQ5ANR5_9ASTR</name>
<evidence type="ECO:0000313" key="3">
    <source>
        <dbReference type="Proteomes" id="UP001151760"/>
    </source>
</evidence>
<dbReference type="SMART" id="SM01093">
    <property type="entry name" value="CP12"/>
    <property type="match status" value="1"/>
</dbReference>
<sequence length="82" mass="9492">MYKGTHDREKKLTKMIENKVTEAKEVCEGNDGSDECRVAWDEVEEISQAKAHLRDKLEHHEDPLESFCDGNPDTDECSVYYD</sequence>
<feature type="domain" description="CP12" evidence="1">
    <location>
        <begin position="12"/>
        <end position="82"/>
    </location>
</feature>
<dbReference type="PANTHER" id="PTHR33921:SF16">
    <property type="entry name" value="CALVIN CYCLE PROTEIN CP12-3, CHLOROPLASTIC"/>
    <property type="match status" value="1"/>
</dbReference>
<accession>A0ABQ5ANR5</accession>
<dbReference type="EMBL" id="BQNB010012500">
    <property type="protein sequence ID" value="GJT04305.1"/>
    <property type="molecule type" value="Genomic_DNA"/>
</dbReference>
<evidence type="ECO:0000313" key="2">
    <source>
        <dbReference type="EMBL" id="GJT04305.1"/>
    </source>
</evidence>
<reference evidence="2" key="2">
    <citation type="submission" date="2022-01" db="EMBL/GenBank/DDBJ databases">
        <authorList>
            <person name="Yamashiro T."/>
            <person name="Shiraishi A."/>
            <person name="Satake H."/>
            <person name="Nakayama K."/>
        </authorList>
    </citation>
    <scope>NUCLEOTIDE SEQUENCE</scope>
</reference>
<dbReference type="InterPro" id="IPR003823">
    <property type="entry name" value="CP12_dom"/>
</dbReference>
<comment type="caution">
    <text evidence="2">The sequence shown here is derived from an EMBL/GenBank/DDBJ whole genome shotgun (WGS) entry which is preliminary data.</text>
</comment>
<organism evidence="2 3">
    <name type="scientific">Tanacetum coccineum</name>
    <dbReference type="NCBI Taxonomy" id="301880"/>
    <lineage>
        <taxon>Eukaryota</taxon>
        <taxon>Viridiplantae</taxon>
        <taxon>Streptophyta</taxon>
        <taxon>Embryophyta</taxon>
        <taxon>Tracheophyta</taxon>
        <taxon>Spermatophyta</taxon>
        <taxon>Magnoliopsida</taxon>
        <taxon>eudicotyledons</taxon>
        <taxon>Gunneridae</taxon>
        <taxon>Pentapetalae</taxon>
        <taxon>asterids</taxon>
        <taxon>campanulids</taxon>
        <taxon>Asterales</taxon>
        <taxon>Asteraceae</taxon>
        <taxon>Asteroideae</taxon>
        <taxon>Anthemideae</taxon>
        <taxon>Anthemidinae</taxon>
        <taxon>Tanacetum</taxon>
    </lineage>
</organism>
<proteinExistence type="predicted"/>
<protein>
    <submittedName>
        <fullName evidence="2">Calvin cycle protein CP12-3, chloroplastic-like protein</fullName>
    </submittedName>
</protein>
<dbReference type="Pfam" id="PF02672">
    <property type="entry name" value="CP12"/>
    <property type="match status" value="1"/>
</dbReference>
<dbReference type="Proteomes" id="UP001151760">
    <property type="component" value="Unassembled WGS sequence"/>
</dbReference>
<keyword evidence="3" id="KW-1185">Reference proteome</keyword>
<reference evidence="2" key="1">
    <citation type="journal article" date="2022" name="Int. J. Mol. Sci.">
        <title>Draft Genome of Tanacetum Coccineum: Genomic Comparison of Closely Related Tanacetum-Family Plants.</title>
        <authorList>
            <person name="Yamashiro T."/>
            <person name="Shiraishi A."/>
            <person name="Nakayama K."/>
            <person name="Satake H."/>
        </authorList>
    </citation>
    <scope>NUCLEOTIDE SEQUENCE</scope>
</reference>
<dbReference type="InterPro" id="IPR039314">
    <property type="entry name" value="CP12-like"/>
</dbReference>